<dbReference type="SUPFAM" id="SSF54928">
    <property type="entry name" value="RNA-binding domain, RBD"/>
    <property type="match status" value="1"/>
</dbReference>
<gene>
    <name evidence="7" type="ORF">K437DRAFT_272315</name>
</gene>
<evidence type="ECO:0000313" key="7">
    <source>
        <dbReference type="EMBL" id="KDN52611.1"/>
    </source>
</evidence>
<dbReference type="RefSeq" id="XP_013245450.1">
    <property type="nucleotide sequence ID" value="XM_013389996.1"/>
</dbReference>
<comment type="caution">
    <text evidence="7">The sequence shown here is derived from an EMBL/GenBank/DDBJ whole genome shotgun (WGS) entry which is preliminary data.</text>
</comment>
<feature type="region of interest" description="Disordered" evidence="4">
    <location>
        <begin position="835"/>
        <end position="927"/>
    </location>
</feature>
<keyword evidence="3" id="KW-0539">Nucleus</keyword>
<dbReference type="STRING" id="1037660.A0A066WFN3"/>
<evidence type="ECO:0000259" key="6">
    <source>
        <dbReference type="Pfam" id="PF12066"/>
    </source>
</evidence>
<comment type="similarity">
    <text evidence="2">Belongs to the ARS2 family.</text>
</comment>
<dbReference type="AlphaFoldDB" id="A0A066WFN3"/>
<evidence type="ECO:0000259" key="5">
    <source>
        <dbReference type="Pfam" id="PF04959"/>
    </source>
</evidence>
<feature type="compositionally biased region" description="Basic and acidic residues" evidence="4">
    <location>
        <begin position="873"/>
        <end position="885"/>
    </location>
</feature>
<dbReference type="Pfam" id="PF04959">
    <property type="entry name" value="ARS2"/>
    <property type="match status" value="1"/>
</dbReference>
<dbReference type="InterPro" id="IPR039727">
    <property type="entry name" value="SE/Ars2"/>
</dbReference>
<feature type="domain" description="SERRATE/Ars2 N-terminal" evidence="6">
    <location>
        <begin position="223"/>
        <end position="304"/>
    </location>
</feature>
<feature type="compositionally biased region" description="Gly residues" evidence="4">
    <location>
        <begin position="855"/>
        <end position="870"/>
    </location>
</feature>
<evidence type="ECO:0000256" key="4">
    <source>
        <dbReference type="SAM" id="MobiDB-lite"/>
    </source>
</evidence>
<keyword evidence="8" id="KW-1185">Reference proteome</keyword>
<dbReference type="InterPro" id="IPR007042">
    <property type="entry name" value="SERRATE/Ars2_C"/>
</dbReference>
<dbReference type="Pfam" id="PF12066">
    <property type="entry name" value="SERRATE_Ars2_N"/>
    <property type="match status" value="1"/>
</dbReference>
<feature type="domain" description="SERRATE/Ars2 C-terminal" evidence="5">
    <location>
        <begin position="674"/>
        <end position="865"/>
    </location>
</feature>
<feature type="compositionally biased region" description="Basic and acidic residues" evidence="4">
    <location>
        <begin position="143"/>
        <end position="153"/>
    </location>
</feature>
<dbReference type="GO" id="GO:0016604">
    <property type="term" value="C:nuclear body"/>
    <property type="evidence" value="ECO:0007669"/>
    <property type="project" value="TreeGrafter"/>
</dbReference>
<dbReference type="OrthoDB" id="342064at2759"/>
<evidence type="ECO:0008006" key="9">
    <source>
        <dbReference type="Google" id="ProtNLM"/>
    </source>
</evidence>
<dbReference type="GO" id="GO:0003676">
    <property type="term" value="F:nucleic acid binding"/>
    <property type="evidence" value="ECO:0007669"/>
    <property type="project" value="InterPro"/>
</dbReference>
<feature type="compositionally biased region" description="Polar residues" evidence="4">
    <location>
        <begin position="211"/>
        <end position="220"/>
    </location>
</feature>
<dbReference type="EMBL" id="JMSN01000008">
    <property type="protein sequence ID" value="KDN52611.1"/>
    <property type="molecule type" value="Genomic_DNA"/>
</dbReference>
<feature type="region of interest" description="Disordered" evidence="4">
    <location>
        <begin position="301"/>
        <end position="394"/>
    </location>
</feature>
<evidence type="ECO:0000256" key="1">
    <source>
        <dbReference type="ARBA" id="ARBA00004123"/>
    </source>
</evidence>
<sequence>MSRSHEHHAARDLHDDSRALLGRDGGPASTASGSKRPRSPGAGPAPDYDYDYYGSADWYGGASDHYGIPSSAGLPRDPWYEYGYEDRDRARGGRYREEWEAYYREKEWEEYYARRASAGAVPRDDRYDLRQRIEGMVPGDVDPYARDHPRGDPRSAYGAPQPLGGAGGVEVGPMAGPAQADASGRPLSASTRPDPLQSDHLMPFRAYVQYHKSSGKTSEPTGDLGQDYQSYRAQVQKRQMWKFFETRKEDKWFIERYSPAEEHAKQRLAWKKAGREGRKEKWIAELKEGRLDKVCFDLKQAKKEPSSTPAHEPKAKLDSTADGEKEAKAADGKEADDKETAEACDEQKDSARTEAKVEPGLEANDHNTSASGQAKGQAGVEGRRRGNSTAQKPFRITTRFGEEKDQGRDELIPPNPLQLLVQNISPEMERIELEERFRKHAGKAFRYLAVSDPREGKRWTRMGYAVFDEGTDLKPIKEAMNEEKIAGLTLNVTFSDRAGMSRVQMAPEVAGSARRLKHDLQQAKALIAKLEAEDRDEVFAPSLDTAAQSHDADGESESNGRRVTADDIAIELPASLSQSATALIEERCSELGLPLSEAVAAVPDDAEVTAKGDELERVRDILKKHLDLHLDALRQVYHTDYYSGLIRDFPEELIRRSPISVRRAPVEPAHEPTSTAAGTDAWCKNVDTRIDMLLKPETLDLEELGGKTIEKEMTEIAAPYIKQEDKDKHRCMVQVDGAPCSKRFVAPGFVQKHIRNKHKKFLEDLAAPRIEKATFFNNYVFDPCRPMPGQNNRQEGANGAGYNAGGAPFNLSNMSPPEMMAMMAQMMGGQMPFDRSMMDRMMGAGPPPGKRARRGGGGGASAGGSLGARLGGKPRDRERDRRGPRYDGPAPEPLPSGPLDPRASHGKRSYQDLDSIPAAEKDVELEY</sequence>
<protein>
    <recommendedName>
        <fullName evidence="9">Arsenite-resistance protein 2</fullName>
    </recommendedName>
</protein>
<dbReference type="InParanoid" id="A0A066WFN3"/>
<feature type="region of interest" description="Disordered" evidence="4">
    <location>
        <begin position="1"/>
        <end position="47"/>
    </location>
</feature>
<accession>A0A066WFN3</accession>
<feature type="region of interest" description="Disordered" evidence="4">
    <location>
        <begin position="133"/>
        <end position="230"/>
    </location>
</feature>
<name>A0A066WFN3_TILAU</name>
<organism evidence="7 8">
    <name type="scientific">Tilletiaria anomala (strain ATCC 24038 / CBS 436.72 / UBC 951)</name>
    <dbReference type="NCBI Taxonomy" id="1037660"/>
    <lineage>
        <taxon>Eukaryota</taxon>
        <taxon>Fungi</taxon>
        <taxon>Dikarya</taxon>
        <taxon>Basidiomycota</taxon>
        <taxon>Ustilaginomycotina</taxon>
        <taxon>Exobasidiomycetes</taxon>
        <taxon>Georgefischeriales</taxon>
        <taxon>Tilletiariaceae</taxon>
        <taxon>Tilletiaria</taxon>
    </lineage>
</organism>
<dbReference type="PANTHER" id="PTHR13165:SF0">
    <property type="entry name" value="SERRATE RNA EFFECTOR MOLECULE HOMOLOG"/>
    <property type="match status" value="1"/>
</dbReference>
<reference evidence="7 8" key="1">
    <citation type="submission" date="2014-05" db="EMBL/GenBank/DDBJ databases">
        <title>Draft genome sequence of a rare smut relative, Tilletiaria anomala UBC 951.</title>
        <authorList>
            <consortium name="DOE Joint Genome Institute"/>
            <person name="Toome M."/>
            <person name="Kuo A."/>
            <person name="Henrissat B."/>
            <person name="Lipzen A."/>
            <person name="Tritt A."/>
            <person name="Yoshinaga Y."/>
            <person name="Zane M."/>
            <person name="Barry K."/>
            <person name="Grigoriev I.V."/>
            <person name="Spatafora J.W."/>
            <person name="Aimea M.C."/>
        </authorList>
    </citation>
    <scope>NUCLEOTIDE SEQUENCE [LARGE SCALE GENOMIC DNA]</scope>
    <source>
        <strain evidence="7 8">UBC 951</strain>
    </source>
</reference>
<evidence type="ECO:0000256" key="2">
    <source>
        <dbReference type="ARBA" id="ARBA00005407"/>
    </source>
</evidence>
<dbReference type="OMA" id="EANDHNT"/>
<dbReference type="HOGENOM" id="CLU_343612_0_0_1"/>
<evidence type="ECO:0000256" key="3">
    <source>
        <dbReference type="ARBA" id="ARBA00023242"/>
    </source>
</evidence>
<proteinExistence type="inferred from homology"/>
<dbReference type="GO" id="GO:0031047">
    <property type="term" value="P:regulatory ncRNA-mediated gene silencing"/>
    <property type="evidence" value="ECO:0007669"/>
    <property type="project" value="UniProtKB-ARBA"/>
</dbReference>
<feature type="compositionally biased region" description="Basic and acidic residues" evidence="4">
    <location>
        <begin position="7"/>
        <end position="18"/>
    </location>
</feature>
<feature type="compositionally biased region" description="Basic and acidic residues" evidence="4">
    <location>
        <begin position="301"/>
        <end position="365"/>
    </location>
</feature>
<dbReference type="PANTHER" id="PTHR13165">
    <property type="entry name" value="ARSENITE-RESISTANCE PROTEIN 2"/>
    <property type="match status" value="1"/>
</dbReference>
<evidence type="ECO:0000313" key="8">
    <source>
        <dbReference type="Proteomes" id="UP000027361"/>
    </source>
</evidence>
<dbReference type="InterPro" id="IPR021933">
    <property type="entry name" value="SERRATE/Ars2_N"/>
</dbReference>
<dbReference type="Proteomes" id="UP000027361">
    <property type="component" value="Unassembled WGS sequence"/>
</dbReference>
<dbReference type="GO" id="GO:0016070">
    <property type="term" value="P:RNA metabolic process"/>
    <property type="evidence" value="ECO:0007669"/>
    <property type="project" value="UniProtKB-ARBA"/>
</dbReference>
<comment type="subcellular location">
    <subcellularLocation>
        <location evidence="1">Nucleus</location>
    </subcellularLocation>
</comment>
<dbReference type="GeneID" id="25266346"/>
<dbReference type="InterPro" id="IPR035979">
    <property type="entry name" value="RBD_domain_sf"/>
</dbReference>